<keyword evidence="3" id="KW-0649">Protein kinase inhibitor</keyword>
<dbReference type="CDD" id="cd00865">
    <property type="entry name" value="PEBP_bact_arch"/>
    <property type="match status" value="1"/>
</dbReference>
<name>A0ABY6DMQ7_9NEIS</name>
<dbReference type="InterPro" id="IPR036610">
    <property type="entry name" value="PEBP-like_sf"/>
</dbReference>
<feature type="chain" id="PRO_5046093772" evidence="2">
    <location>
        <begin position="18"/>
        <end position="179"/>
    </location>
</feature>
<protein>
    <submittedName>
        <fullName evidence="3">YbhB/YbcL family Raf kinase inhibitor-like protein</fullName>
    </submittedName>
</protein>
<dbReference type="InterPro" id="IPR008914">
    <property type="entry name" value="PEBP"/>
</dbReference>
<organism evidence="3 4">
    <name type="scientific">Chitiniphilus purpureus</name>
    <dbReference type="NCBI Taxonomy" id="2981137"/>
    <lineage>
        <taxon>Bacteria</taxon>
        <taxon>Pseudomonadati</taxon>
        <taxon>Pseudomonadota</taxon>
        <taxon>Betaproteobacteria</taxon>
        <taxon>Neisseriales</taxon>
        <taxon>Chitinibacteraceae</taxon>
        <taxon>Chitiniphilus</taxon>
    </lineage>
</organism>
<dbReference type="SUPFAM" id="SSF49777">
    <property type="entry name" value="PEBP-like"/>
    <property type="match status" value="1"/>
</dbReference>
<dbReference type="InterPro" id="IPR005247">
    <property type="entry name" value="YbhB_YbcL/LppC-like"/>
</dbReference>
<keyword evidence="4" id="KW-1185">Reference proteome</keyword>
<dbReference type="PANTHER" id="PTHR30289:SF1">
    <property type="entry name" value="PEBP (PHOSPHATIDYLETHANOLAMINE-BINDING PROTEIN) FAMILY PROTEIN"/>
    <property type="match status" value="1"/>
</dbReference>
<evidence type="ECO:0000256" key="2">
    <source>
        <dbReference type="SAM" id="SignalP"/>
    </source>
</evidence>
<reference evidence="3" key="1">
    <citation type="submission" date="2022-10" db="EMBL/GenBank/DDBJ databases">
        <title>Chitiniphilus purpureus sp. nov., a novel chitin-degrading bacterium isolated from crawfish pond sediment.</title>
        <authorList>
            <person name="Li K."/>
        </authorList>
    </citation>
    <scope>NUCLEOTIDE SEQUENCE</scope>
    <source>
        <strain evidence="3">CD1</strain>
    </source>
</reference>
<evidence type="ECO:0000313" key="4">
    <source>
        <dbReference type="Proteomes" id="UP001061302"/>
    </source>
</evidence>
<feature type="signal peptide" evidence="2">
    <location>
        <begin position="1"/>
        <end position="17"/>
    </location>
</feature>
<dbReference type="RefSeq" id="WP_263125057.1">
    <property type="nucleotide sequence ID" value="NZ_CP106753.1"/>
</dbReference>
<dbReference type="Proteomes" id="UP001061302">
    <property type="component" value="Chromosome"/>
</dbReference>
<dbReference type="NCBIfam" id="TIGR00481">
    <property type="entry name" value="YbhB/YbcL family Raf kinase inhibitor-like protein"/>
    <property type="match status" value="1"/>
</dbReference>
<keyword evidence="2" id="KW-0732">Signal</keyword>
<gene>
    <name evidence="3" type="ORF">N8I74_01060</name>
</gene>
<evidence type="ECO:0000313" key="3">
    <source>
        <dbReference type="EMBL" id="UXY15634.1"/>
    </source>
</evidence>
<evidence type="ECO:0000256" key="1">
    <source>
        <dbReference type="SAM" id="MobiDB-lite"/>
    </source>
</evidence>
<dbReference type="EMBL" id="CP106753">
    <property type="protein sequence ID" value="UXY15634.1"/>
    <property type="molecule type" value="Genomic_DNA"/>
</dbReference>
<dbReference type="Pfam" id="PF01161">
    <property type="entry name" value="PBP"/>
    <property type="match status" value="1"/>
</dbReference>
<dbReference type="GO" id="GO:0004860">
    <property type="term" value="F:protein kinase inhibitor activity"/>
    <property type="evidence" value="ECO:0007669"/>
    <property type="project" value="UniProtKB-KW"/>
</dbReference>
<accession>A0ABY6DMQ7</accession>
<dbReference type="PANTHER" id="PTHR30289">
    <property type="entry name" value="UNCHARACTERIZED PROTEIN YBCL-RELATED"/>
    <property type="match status" value="1"/>
</dbReference>
<dbReference type="Gene3D" id="3.90.280.10">
    <property type="entry name" value="PEBP-like"/>
    <property type="match status" value="1"/>
</dbReference>
<feature type="region of interest" description="Disordered" evidence="1">
    <location>
        <begin position="98"/>
        <end position="122"/>
    </location>
</feature>
<proteinExistence type="predicted"/>
<sequence length="179" mass="19116">MKQISILLALLPALAWADFKLSSADVPAETTVAEKHVYVGYGCNGGNQSPALQWSGVPEGTKSLALVVHDPDAPVAGGWYHWVVYDLPSTVNSLPTNAGSSVGDKLPKGARSGRTSFEGNNFGGPCPPVGHGRHRYNFTLYALKVPKLAIEQDTPPAEAERRIRAASVAHTGFTVYYAR</sequence>